<organism evidence="3 4">
    <name type="scientific">Cohnella yongneupensis</name>
    <dbReference type="NCBI Taxonomy" id="425006"/>
    <lineage>
        <taxon>Bacteria</taxon>
        <taxon>Bacillati</taxon>
        <taxon>Bacillota</taxon>
        <taxon>Bacilli</taxon>
        <taxon>Bacillales</taxon>
        <taxon>Paenibacillaceae</taxon>
        <taxon>Cohnella</taxon>
    </lineage>
</organism>
<evidence type="ECO:0000313" key="4">
    <source>
        <dbReference type="Proteomes" id="UP001596108"/>
    </source>
</evidence>
<evidence type="ECO:0000313" key="3">
    <source>
        <dbReference type="EMBL" id="MFC5528913.1"/>
    </source>
</evidence>
<dbReference type="RefSeq" id="WP_378110783.1">
    <property type="nucleotide sequence ID" value="NZ_JBHSNC010000017.1"/>
</dbReference>
<dbReference type="Pfam" id="PF12733">
    <property type="entry name" value="Cadherin-like"/>
    <property type="match status" value="1"/>
</dbReference>
<gene>
    <name evidence="3" type="ORF">ACFPQ4_05530</name>
</gene>
<protein>
    <submittedName>
        <fullName evidence="3">Cadherin-like beta sandwich domain-containing protein</fullName>
    </submittedName>
</protein>
<keyword evidence="1" id="KW-0732">Signal</keyword>
<name>A0ABW0QVQ5_9BACL</name>
<sequence length="672" mass="75149">MKKQRLFMLVLVFLLLAKGNIFADVQTGESSENKITLNIHSVIVDYTNTIEDKLLTINGELMISSATIDALIENLPHPIFSVYQDINVKDRFIMRSVTGNKALEFELGSHSYNIRDLDNEIIETGNVILSPEYINGQLYIPFEFFDVLGFEIKVKDQQIVIDIYESEDSAIMKGIAFRDVRVNTAFSPRVHDYSFADIVTGDTVKITVIPNEPFTTVTVDGKPILNNTESEISIKNKNTLTILATSESGQNTQKFVYKIRDTLEVQGKIVLINGKAVLTNLIPKVVNDKTLIPLKDTLKALGFSWTSSEDKNNVIVDRYGNQIQMQAIMVDGSPMLLLDEVGDFLHVQTSIHNPPQYTKRTVPETEKKAKAELTAAVKANAAAQTVYENANKKYQETFYSEPVFRVTGQIKSRKPFYLWGAAFSENAPLDHPGWAAAQSTNILIQNPDNSKIAYNNYIMGMHYYKGSTTAKGIYGQTVPVYIFGGPSASLQKKINAAKAVLDKASTALKKSKDAVEVKKRNLIQTVKSYYDSLQAKNPKDANTYLAYAQALVDTSVQLDETRDLLKLATQKSDKAKSLLPAIDYYFTLYLADQLEYGDRYEGYAKIASKHPDALLNYCETARQYLDAATVLEDEKHYSYAEYAYNILLTIGSDSQKAKAAKHLEDLAKVDGE</sequence>
<comment type="caution">
    <text evidence="3">The sequence shown here is derived from an EMBL/GenBank/DDBJ whole genome shotgun (WGS) entry which is preliminary data.</text>
</comment>
<evidence type="ECO:0000259" key="2">
    <source>
        <dbReference type="Pfam" id="PF12733"/>
    </source>
</evidence>
<feature type="signal peptide" evidence="1">
    <location>
        <begin position="1"/>
        <end position="23"/>
    </location>
</feature>
<dbReference type="InterPro" id="IPR025883">
    <property type="entry name" value="Cadherin-like_domain"/>
</dbReference>
<reference evidence="4" key="1">
    <citation type="journal article" date="2019" name="Int. J. Syst. Evol. Microbiol.">
        <title>The Global Catalogue of Microorganisms (GCM) 10K type strain sequencing project: providing services to taxonomists for standard genome sequencing and annotation.</title>
        <authorList>
            <consortium name="The Broad Institute Genomics Platform"/>
            <consortium name="The Broad Institute Genome Sequencing Center for Infectious Disease"/>
            <person name="Wu L."/>
            <person name="Ma J."/>
        </authorList>
    </citation>
    <scope>NUCLEOTIDE SEQUENCE [LARGE SCALE GENOMIC DNA]</scope>
    <source>
        <strain evidence="4">CGMCC 1.18578</strain>
    </source>
</reference>
<feature type="domain" description="Cadherin-like beta-sandwich-like" evidence="2">
    <location>
        <begin position="179"/>
        <end position="255"/>
    </location>
</feature>
<feature type="chain" id="PRO_5046557180" evidence="1">
    <location>
        <begin position="24"/>
        <end position="672"/>
    </location>
</feature>
<dbReference type="EMBL" id="JBHSNC010000017">
    <property type="protein sequence ID" value="MFC5528913.1"/>
    <property type="molecule type" value="Genomic_DNA"/>
</dbReference>
<keyword evidence="4" id="KW-1185">Reference proteome</keyword>
<accession>A0ABW0QVQ5</accession>
<evidence type="ECO:0000256" key="1">
    <source>
        <dbReference type="SAM" id="SignalP"/>
    </source>
</evidence>
<dbReference type="Proteomes" id="UP001596108">
    <property type="component" value="Unassembled WGS sequence"/>
</dbReference>
<proteinExistence type="predicted"/>